<keyword evidence="3" id="KW-1185">Reference proteome</keyword>
<dbReference type="EMBL" id="CP060718">
    <property type="protein sequence ID" value="QNN67054.1"/>
    <property type="molecule type" value="Genomic_DNA"/>
</dbReference>
<feature type="region of interest" description="Disordered" evidence="1">
    <location>
        <begin position="24"/>
        <end position="66"/>
    </location>
</feature>
<name>A0A7G9SGS9_9SPHN</name>
<reference evidence="2 3" key="1">
    <citation type="submission" date="2020-08" db="EMBL/GenBank/DDBJ databases">
        <title>Genome sequence of Sphingomonas lutea KCTC 23642T.</title>
        <authorList>
            <person name="Hyun D.-W."/>
            <person name="Bae J.-W."/>
        </authorList>
    </citation>
    <scope>NUCLEOTIDE SEQUENCE [LARGE SCALE GENOMIC DNA]</scope>
    <source>
        <strain evidence="2 3">KCTC 23642</strain>
    </source>
</reference>
<dbReference type="InterPro" id="IPR019632">
    <property type="entry name" value="DUF2497"/>
</dbReference>
<dbReference type="RefSeq" id="WP_187537646.1">
    <property type="nucleotide sequence ID" value="NZ_BAABJT010000001.1"/>
</dbReference>
<organism evidence="2 3">
    <name type="scientific">Sphingomonas lutea</name>
    <dbReference type="NCBI Taxonomy" id="1045317"/>
    <lineage>
        <taxon>Bacteria</taxon>
        <taxon>Pseudomonadati</taxon>
        <taxon>Pseudomonadota</taxon>
        <taxon>Alphaproteobacteria</taxon>
        <taxon>Sphingomonadales</taxon>
        <taxon>Sphingomonadaceae</taxon>
        <taxon>Sphingomonas</taxon>
    </lineage>
</organism>
<dbReference type="KEGG" id="slut:H9L13_10490"/>
<accession>A0A7G9SGS9</accession>
<dbReference type="AlphaFoldDB" id="A0A7G9SGS9"/>
<dbReference type="Proteomes" id="UP000515971">
    <property type="component" value="Chromosome"/>
</dbReference>
<proteinExistence type="predicted"/>
<protein>
    <submittedName>
        <fullName evidence="2">DUF2497 domain-containing protein</fullName>
    </submittedName>
</protein>
<dbReference type="Pfam" id="PF10691">
    <property type="entry name" value="DUF2497"/>
    <property type="match status" value="1"/>
</dbReference>
<sequence>MQSPGREPSMEDILASIKKVIAEEKELRSPPVTPADMQADSAEDDDVLELSEPLAPPADLGPPLVDESVAGQSRQALEELTTIAASVPAAPQVNPLEEVVREMLRPILKQWLDEHLPQIVGEHVKREISRITGKPV</sequence>
<gene>
    <name evidence="2" type="ORF">H9L13_10490</name>
</gene>
<evidence type="ECO:0000313" key="2">
    <source>
        <dbReference type="EMBL" id="QNN67054.1"/>
    </source>
</evidence>
<evidence type="ECO:0000256" key="1">
    <source>
        <dbReference type="SAM" id="MobiDB-lite"/>
    </source>
</evidence>
<evidence type="ECO:0000313" key="3">
    <source>
        <dbReference type="Proteomes" id="UP000515971"/>
    </source>
</evidence>